<evidence type="ECO:0000313" key="3">
    <source>
        <dbReference type="Proteomes" id="UP000784294"/>
    </source>
</evidence>
<dbReference type="AlphaFoldDB" id="A0A448WKC5"/>
<organism evidence="2 3">
    <name type="scientific">Protopolystoma xenopodis</name>
    <dbReference type="NCBI Taxonomy" id="117903"/>
    <lineage>
        <taxon>Eukaryota</taxon>
        <taxon>Metazoa</taxon>
        <taxon>Spiralia</taxon>
        <taxon>Lophotrochozoa</taxon>
        <taxon>Platyhelminthes</taxon>
        <taxon>Monogenea</taxon>
        <taxon>Polyopisthocotylea</taxon>
        <taxon>Polystomatidea</taxon>
        <taxon>Polystomatidae</taxon>
        <taxon>Protopolystoma</taxon>
    </lineage>
</organism>
<evidence type="ECO:0000313" key="2">
    <source>
        <dbReference type="EMBL" id="VEL13825.1"/>
    </source>
</evidence>
<dbReference type="Proteomes" id="UP000784294">
    <property type="component" value="Unassembled WGS sequence"/>
</dbReference>
<keyword evidence="3" id="KW-1185">Reference proteome</keyword>
<proteinExistence type="predicted"/>
<feature type="compositionally biased region" description="Low complexity" evidence="1">
    <location>
        <begin position="299"/>
        <end position="310"/>
    </location>
</feature>
<feature type="region of interest" description="Disordered" evidence="1">
    <location>
        <begin position="299"/>
        <end position="318"/>
    </location>
</feature>
<dbReference type="EMBL" id="CAAALY010019064">
    <property type="protein sequence ID" value="VEL13825.1"/>
    <property type="molecule type" value="Genomic_DNA"/>
</dbReference>
<gene>
    <name evidence="2" type="ORF">PXEA_LOCUS7265</name>
</gene>
<evidence type="ECO:0000256" key="1">
    <source>
        <dbReference type="SAM" id="MobiDB-lite"/>
    </source>
</evidence>
<sequence length="436" mass="45389">MARRIHDLQAASEAASVAMGSSASTTTFPSVTTGSLTSTSSFPSNMLGFRKMISSPINSVSSSTTIPSASVPSKIRDFVGPANSSSNNLSSKFVDTNLSICGPRTAATFNLQTQHPPSAVRPSCPIPLGHLHPVISTSTFGSPTSSSACILRNHSDSITTNLITSSVLPCYRSNIVSNELATSVRTPPCTPGCIAGTEIQDAWRGDLLAGDLQSNIKNNSAYEANLPAPPPAPPSSGVQSVLESRTSLPNAISLARLFPNSGPECLQYVEFNCESHVPGKSDDVFSASAKLDLMESVTSSSSSSASASSSTFGHRHSTKPFVDSVDAESLSDLVHHENPNLCSSSFIAPTRQTTDKLAGDLVHASPSNITTLPSSSSPSAASNTLSSSSTTFGFMFQNTLATRQLSDKAQGLKSFATPSLSCQKLNNIEPGSGSQH</sequence>
<accession>A0A448WKC5</accession>
<name>A0A448WKC5_9PLAT</name>
<protein>
    <submittedName>
        <fullName evidence="2">Uncharacterized protein</fullName>
    </submittedName>
</protein>
<reference evidence="2" key="1">
    <citation type="submission" date="2018-11" db="EMBL/GenBank/DDBJ databases">
        <authorList>
            <consortium name="Pathogen Informatics"/>
        </authorList>
    </citation>
    <scope>NUCLEOTIDE SEQUENCE</scope>
</reference>
<feature type="region of interest" description="Disordered" evidence="1">
    <location>
        <begin position="221"/>
        <end position="243"/>
    </location>
</feature>
<comment type="caution">
    <text evidence="2">The sequence shown here is derived from an EMBL/GenBank/DDBJ whole genome shotgun (WGS) entry which is preliminary data.</text>
</comment>